<feature type="domain" description="COBRA C-terminal" evidence="8">
    <location>
        <begin position="187"/>
        <end position="379"/>
    </location>
</feature>
<dbReference type="Pfam" id="PF04833">
    <property type="entry name" value="COBRA"/>
    <property type="match status" value="1"/>
</dbReference>
<organism evidence="9 10">
    <name type="scientific">Cannabis sativa</name>
    <name type="common">Hemp</name>
    <name type="synonym">Marijuana</name>
    <dbReference type="NCBI Taxonomy" id="3483"/>
    <lineage>
        <taxon>Eukaryota</taxon>
        <taxon>Viridiplantae</taxon>
        <taxon>Streptophyta</taxon>
        <taxon>Embryophyta</taxon>
        <taxon>Tracheophyta</taxon>
        <taxon>Spermatophyta</taxon>
        <taxon>Magnoliopsida</taxon>
        <taxon>eudicotyledons</taxon>
        <taxon>Gunneridae</taxon>
        <taxon>Pentapetalae</taxon>
        <taxon>rosids</taxon>
        <taxon>fabids</taxon>
        <taxon>Rosales</taxon>
        <taxon>Cannabaceae</taxon>
        <taxon>Cannabis</taxon>
    </lineage>
</organism>
<comment type="similarity">
    <text evidence="2 7">Belongs to the COBRA family.</text>
</comment>
<dbReference type="GO" id="GO:0098552">
    <property type="term" value="C:side of membrane"/>
    <property type="evidence" value="ECO:0007669"/>
    <property type="project" value="UniProtKB-KW"/>
</dbReference>
<dbReference type="InterPro" id="IPR056900">
    <property type="entry name" value="COB_C"/>
</dbReference>
<protein>
    <recommendedName>
        <fullName evidence="7">COBRA-like protein</fullName>
    </recommendedName>
</protein>
<sequence>MATALSLVCNFVLQARVTIQNYYQYRHVDKPGWNIGWTWANNEVIWSMRGAFATDMGNCSSFNSQIPHSCKKDPIIADLLLEQASPESMTAGCCRGGTLYPQTISPSNSFSSFEVQVGTPEGHASSAHAPKNLILLAPGPGYTCGPLSDVNPTVSSDIGGRRRVQVFRTWKSTCTYSSFLANKTPMCCVSLSTFYNPTITACPTCSCGCREADKSTDSCMSMREGSHLSSSNSVNNLDIVKCSDHMCPVRVHWHVKTNYMDHWKVKLTVSNYNYQRNYTDWNVLVQHPSLRQLEKAYSFNNTLLPAVGLGDEVGLFWGQKYYNDLLLSADEKNQVGSVSTDILLRKDFESFTLRNGWAFPRRIYFNGENCQMPPPDDFPILPNGSSKHKPLLSLVLPFIIFAFRTHL</sequence>
<dbReference type="PANTHER" id="PTHR31673">
    <property type="entry name" value="PROTEIN COBRA"/>
    <property type="match status" value="1"/>
</dbReference>
<evidence type="ECO:0000256" key="7">
    <source>
        <dbReference type="PIRNR" id="PIRNR038122"/>
    </source>
</evidence>
<dbReference type="InterPro" id="IPR006918">
    <property type="entry name" value="COBRA_pln"/>
</dbReference>
<evidence type="ECO:0000256" key="2">
    <source>
        <dbReference type="ARBA" id="ARBA00005507"/>
    </source>
</evidence>
<reference evidence="9 10" key="1">
    <citation type="journal article" date="2020" name="bioRxiv">
        <title>Sequence and annotation of 42 cannabis genomes reveals extensive copy number variation in cannabinoid synthesis and pathogen resistance genes.</title>
        <authorList>
            <person name="Mckernan K.J."/>
            <person name="Helbert Y."/>
            <person name="Kane L.T."/>
            <person name="Ebling H."/>
            <person name="Zhang L."/>
            <person name="Liu B."/>
            <person name="Eaton Z."/>
            <person name="Mclaughlin S."/>
            <person name="Kingan S."/>
            <person name="Baybayan P."/>
            <person name="Concepcion G."/>
            <person name="Jordan M."/>
            <person name="Riva A."/>
            <person name="Barbazuk W."/>
            <person name="Harkins T."/>
        </authorList>
    </citation>
    <scope>NUCLEOTIDE SEQUENCE [LARGE SCALE GENOMIC DNA]</scope>
    <source>
        <strain evidence="10">cv. Jamaican Lion 4</strain>
        <tissue evidence="9">Leaf</tissue>
    </source>
</reference>
<gene>
    <name evidence="9" type="ORF">F8388_014169</name>
</gene>
<accession>A0A7J6GNI0</accession>
<dbReference type="EMBL" id="JAATIP010000052">
    <property type="protein sequence ID" value="KAF4383669.1"/>
    <property type="molecule type" value="Genomic_DNA"/>
</dbReference>
<evidence type="ECO:0000313" key="10">
    <source>
        <dbReference type="Proteomes" id="UP000525078"/>
    </source>
</evidence>
<dbReference type="GO" id="GO:0052324">
    <property type="term" value="P:plant-type cell wall cellulose biosynthetic process"/>
    <property type="evidence" value="ECO:0007669"/>
    <property type="project" value="TreeGrafter"/>
</dbReference>
<comment type="caution">
    <text evidence="9">The sequence shown here is derived from an EMBL/GenBank/DDBJ whole genome shotgun (WGS) entry which is preliminary data.</text>
</comment>
<comment type="subcellular location">
    <subcellularLocation>
        <location evidence="1">Cell membrane</location>
        <topology evidence="1">Lipid-anchor</topology>
        <topology evidence="1">GPI-anchor</topology>
    </subcellularLocation>
</comment>
<dbReference type="PIRSF" id="PIRSF038122">
    <property type="entry name" value="COBRA"/>
    <property type="match status" value="1"/>
</dbReference>
<keyword evidence="5" id="KW-0325">Glycoprotein</keyword>
<dbReference type="AlphaFoldDB" id="A0A7J6GNI0"/>
<evidence type="ECO:0000256" key="4">
    <source>
        <dbReference type="ARBA" id="ARBA00022729"/>
    </source>
</evidence>
<dbReference type="GO" id="GO:0005886">
    <property type="term" value="C:plasma membrane"/>
    <property type="evidence" value="ECO:0007669"/>
    <property type="project" value="UniProtKB-SubCell"/>
</dbReference>
<keyword evidence="4" id="KW-0732">Signal</keyword>
<dbReference type="Pfam" id="PF25079">
    <property type="entry name" value="COB_C"/>
    <property type="match status" value="1"/>
</dbReference>
<keyword evidence="3" id="KW-0336">GPI-anchor</keyword>
<evidence type="ECO:0000313" key="9">
    <source>
        <dbReference type="EMBL" id="KAF4383669.1"/>
    </source>
</evidence>
<dbReference type="Proteomes" id="UP000525078">
    <property type="component" value="Unassembled WGS sequence"/>
</dbReference>
<keyword evidence="3" id="KW-0472">Membrane</keyword>
<evidence type="ECO:0000256" key="6">
    <source>
        <dbReference type="ARBA" id="ARBA00023288"/>
    </source>
</evidence>
<evidence type="ECO:0000256" key="5">
    <source>
        <dbReference type="ARBA" id="ARBA00023180"/>
    </source>
</evidence>
<name>A0A7J6GNI0_CANSA</name>
<proteinExistence type="inferred from homology"/>
<evidence type="ECO:0000256" key="3">
    <source>
        <dbReference type="ARBA" id="ARBA00022622"/>
    </source>
</evidence>
<evidence type="ECO:0000256" key="1">
    <source>
        <dbReference type="ARBA" id="ARBA00004609"/>
    </source>
</evidence>
<keyword evidence="6" id="KW-0449">Lipoprotein</keyword>
<evidence type="ECO:0000259" key="8">
    <source>
        <dbReference type="Pfam" id="PF25079"/>
    </source>
</evidence>
<dbReference type="GO" id="GO:0010215">
    <property type="term" value="P:cellulose microfibril organization"/>
    <property type="evidence" value="ECO:0007669"/>
    <property type="project" value="InterPro"/>
</dbReference>
<dbReference type="PANTHER" id="PTHR31673:SF41">
    <property type="entry name" value="COBRA-LIKE PROTEIN"/>
    <property type="match status" value="1"/>
</dbReference>